<accession>A0AAE1KBJ6</accession>
<dbReference type="EMBL" id="JAWQEG010003168">
    <property type="protein sequence ID" value="KAK3867610.1"/>
    <property type="molecule type" value="Genomic_DNA"/>
</dbReference>
<dbReference type="InterPro" id="IPR036691">
    <property type="entry name" value="Endo/exonu/phosph_ase_sf"/>
</dbReference>
<keyword evidence="2" id="KW-1185">Reference proteome</keyword>
<dbReference type="Proteomes" id="UP001286313">
    <property type="component" value="Unassembled WGS sequence"/>
</dbReference>
<comment type="caution">
    <text evidence="1">The sequence shown here is derived from an EMBL/GenBank/DDBJ whole genome shotgun (WGS) entry which is preliminary data.</text>
</comment>
<dbReference type="AlphaFoldDB" id="A0AAE1KBJ6"/>
<sequence length="177" mass="20343">MRSPHLTVLSANVRGLRTNIGDLTHNFILRHRTDIVVVTETWLTSEVGSSDHHAILTKTEVDVAREEAISRTIWLWDRADWSSLRRDLQRTDWGAILTGCADAKARAFTERLKSSQHQHVPHRQYTSRPTDQPWFGTSRMWNVFTAAAPSMQHLSIQQVKVAAHRWRGTLPTPIRHI</sequence>
<protein>
    <recommendedName>
        <fullName evidence="3">Endonuclease/exonuclease/phosphatase domain-containing protein</fullName>
    </recommendedName>
</protein>
<dbReference type="SUPFAM" id="SSF56219">
    <property type="entry name" value="DNase I-like"/>
    <property type="match status" value="1"/>
</dbReference>
<reference evidence="1" key="1">
    <citation type="submission" date="2023-10" db="EMBL/GenBank/DDBJ databases">
        <title>Genome assemblies of two species of porcelain crab, Petrolisthes cinctipes and Petrolisthes manimaculis (Anomura: Porcellanidae).</title>
        <authorList>
            <person name="Angst P."/>
        </authorList>
    </citation>
    <scope>NUCLEOTIDE SEQUENCE</scope>
    <source>
        <strain evidence="1">PB745_01</strain>
        <tissue evidence="1">Gill</tissue>
    </source>
</reference>
<evidence type="ECO:0000313" key="1">
    <source>
        <dbReference type="EMBL" id="KAK3867610.1"/>
    </source>
</evidence>
<proteinExistence type="predicted"/>
<gene>
    <name evidence="1" type="ORF">Pcinc_026944</name>
</gene>
<name>A0AAE1KBJ6_PETCI</name>
<organism evidence="1 2">
    <name type="scientific">Petrolisthes cinctipes</name>
    <name type="common">Flat porcelain crab</name>
    <dbReference type="NCBI Taxonomy" id="88211"/>
    <lineage>
        <taxon>Eukaryota</taxon>
        <taxon>Metazoa</taxon>
        <taxon>Ecdysozoa</taxon>
        <taxon>Arthropoda</taxon>
        <taxon>Crustacea</taxon>
        <taxon>Multicrustacea</taxon>
        <taxon>Malacostraca</taxon>
        <taxon>Eumalacostraca</taxon>
        <taxon>Eucarida</taxon>
        <taxon>Decapoda</taxon>
        <taxon>Pleocyemata</taxon>
        <taxon>Anomura</taxon>
        <taxon>Galatheoidea</taxon>
        <taxon>Porcellanidae</taxon>
        <taxon>Petrolisthes</taxon>
    </lineage>
</organism>
<evidence type="ECO:0008006" key="3">
    <source>
        <dbReference type="Google" id="ProtNLM"/>
    </source>
</evidence>
<evidence type="ECO:0000313" key="2">
    <source>
        <dbReference type="Proteomes" id="UP001286313"/>
    </source>
</evidence>